<keyword evidence="6 9" id="KW-1133">Transmembrane helix</keyword>
<keyword evidence="3" id="KW-0813">Transport</keyword>
<keyword evidence="4" id="KW-1003">Cell membrane</keyword>
<dbReference type="Pfam" id="PF00892">
    <property type="entry name" value="EamA"/>
    <property type="match status" value="1"/>
</dbReference>
<protein>
    <submittedName>
        <fullName evidence="11">EamA family transporter RarD</fullName>
    </submittedName>
</protein>
<dbReference type="EMBL" id="QOCE01000025">
    <property type="protein sequence ID" value="RBW56832.1"/>
    <property type="molecule type" value="Genomic_DNA"/>
</dbReference>
<feature type="transmembrane region" description="Helical" evidence="9">
    <location>
        <begin position="126"/>
        <end position="143"/>
    </location>
</feature>
<name>A0A366X498_9RHOB</name>
<dbReference type="InterPro" id="IPR004626">
    <property type="entry name" value="RarD"/>
</dbReference>
<evidence type="ECO:0000256" key="7">
    <source>
        <dbReference type="ARBA" id="ARBA00023136"/>
    </source>
</evidence>
<organism evidence="11 12">
    <name type="scientific">Phaeobacter gallaeciensis</name>
    <dbReference type="NCBI Taxonomy" id="60890"/>
    <lineage>
        <taxon>Bacteria</taxon>
        <taxon>Pseudomonadati</taxon>
        <taxon>Pseudomonadota</taxon>
        <taxon>Alphaproteobacteria</taxon>
        <taxon>Rhodobacterales</taxon>
        <taxon>Roseobacteraceae</taxon>
        <taxon>Phaeobacter</taxon>
    </lineage>
</organism>
<proteinExistence type="inferred from homology"/>
<dbReference type="OrthoDB" id="369870at2"/>
<reference evidence="11 12" key="1">
    <citation type="submission" date="2018-07" db="EMBL/GenBank/DDBJ databases">
        <title>Modular assembly of carbohydrate-degrading microbial communities in the ocean.</title>
        <authorList>
            <person name="Enke T.N."/>
            <person name="Datta M.S."/>
            <person name="Schwartzman J.A."/>
            <person name="Cermak N."/>
            <person name="Schmitz D.A."/>
            <person name="Barrere J."/>
            <person name="Cordero O.X."/>
        </authorList>
    </citation>
    <scope>NUCLEOTIDE SEQUENCE [LARGE SCALE GENOMIC DNA]</scope>
    <source>
        <strain evidence="11 12">C3M10</strain>
    </source>
</reference>
<feature type="transmembrane region" description="Helical" evidence="9">
    <location>
        <begin position="102"/>
        <end position="119"/>
    </location>
</feature>
<dbReference type="InterPro" id="IPR050638">
    <property type="entry name" value="AA-Vitamin_Transporters"/>
</dbReference>
<keyword evidence="7 9" id="KW-0472">Membrane</keyword>
<comment type="similarity">
    <text evidence="2">Belongs to the EamA transporter family.</text>
</comment>
<feature type="transmembrane region" description="Helical" evidence="9">
    <location>
        <begin position="37"/>
        <end position="58"/>
    </location>
</feature>
<sequence length="316" mass="34423">MSETAKGVLAMVGACVVWGLSPLFYKLLADVPPPEVLAHRTLWSIVFFGMVLAAQGRLREIKIALGNRRQLLIILIASVLISINWFTFILSVQIGKATESSLGYYIFPLIAVVIGAVWFGEKLSRVQWFAVGAAAFAVASLTWGLGVAPWISLIVSISFALYGVIKKGMALGPVVSVTCEILVLLPIWVLVLVWYHVQGQGHFATGWTTSLLLVLSGPLTAIPLIMFSYAARRVALGTVGLLQYVNPTLQFICAVAVFGEPFGWWHKMAFTVIWIALALFSLSSLRQDREARRASKASSGVSTQVRKETSEESANP</sequence>
<dbReference type="RefSeq" id="WP_113823113.1">
    <property type="nucleotide sequence ID" value="NZ_QOCE01000025.1"/>
</dbReference>
<dbReference type="Proteomes" id="UP000252706">
    <property type="component" value="Unassembled WGS sequence"/>
</dbReference>
<evidence type="ECO:0000313" key="12">
    <source>
        <dbReference type="Proteomes" id="UP000252706"/>
    </source>
</evidence>
<evidence type="ECO:0000256" key="8">
    <source>
        <dbReference type="SAM" id="MobiDB-lite"/>
    </source>
</evidence>
<feature type="transmembrane region" description="Helical" evidence="9">
    <location>
        <begin position="234"/>
        <end position="258"/>
    </location>
</feature>
<evidence type="ECO:0000259" key="10">
    <source>
        <dbReference type="Pfam" id="PF00892"/>
    </source>
</evidence>
<comment type="subcellular location">
    <subcellularLocation>
        <location evidence="1">Cell membrane</location>
        <topology evidence="1">Multi-pass membrane protein</topology>
    </subcellularLocation>
</comment>
<dbReference type="PANTHER" id="PTHR32322:SF18">
    <property type="entry name" value="S-ADENOSYLMETHIONINE_S-ADENOSYLHOMOCYSTEINE TRANSPORTER"/>
    <property type="match status" value="1"/>
</dbReference>
<evidence type="ECO:0000313" key="11">
    <source>
        <dbReference type="EMBL" id="RBW56832.1"/>
    </source>
</evidence>
<dbReference type="InterPro" id="IPR000620">
    <property type="entry name" value="EamA_dom"/>
</dbReference>
<dbReference type="GO" id="GO:0005886">
    <property type="term" value="C:plasma membrane"/>
    <property type="evidence" value="ECO:0007669"/>
    <property type="project" value="UniProtKB-SubCell"/>
</dbReference>
<evidence type="ECO:0000256" key="4">
    <source>
        <dbReference type="ARBA" id="ARBA00022475"/>
    </source>
</evidence>
<feature type="transmembrane region" description="Helical" evidence="9">
    <location>
        <begin position="70"/>
        <end position="90"/>
    </location>
</feature>
<dbReference type="SUPFAM" id="SSF103481">
    <property type="entry name" value="Multidrug resistance efflux transporter EmrE"/>
    <property type="match status" value="2"/>
</dbReference>
<feature type="transmembrane region" description="Helical" evidence="9">
    <location>
        <begin position="149"/>
        <end position="165"/>
    </location>
</feature>
<feature type="transmembrane region" description="Helical" evidence="9">
    <location>
        <begin position="177"/>
        <end position="197"/>
    </location>
</feature>
<dbReference type="AlphaFoldDB" id="A0A366X498"/>
<evidence type="ECO:0000256" key="1">
    <source>
        <dbReference type="ARBA" id="ARBA00004651"/>
    </source>
</evidence>
<dbReference type="InterPro" id="IPR037185">
    <property type="entry name" value="EmrE-like"/>
</dbReference>
<feature type="domain" description="EamA" evidence="10">
    <location>
        <begin position="6"/>
        <end position="141"/>
    </location>
</feature>
<dbReference type="PANTHER" id="PTHR32322">
    <property type="entry name" value="INNER MEMBRANE TRANSPORTER"/>
    <property type="match status" value="1"/>
</dbReference>
<feature type="transmembrane region" description="Helical" evidence="9">
    <location>
        <begin position="203"/>
        <end position="227"/>
    </location>
</feature>
<feature type="region of interest" description="Disordered" evidence="8">
    <location>
        <begin position="292"/>
        <end position="316"/>
    </location>
</feature>
<evidence type="ECO:0000256" key="5">
    <source>
        <dbReference type="ARBA" id="ARBA00022692"/>
    </source>
</evidence>
<comment type="caution">
    <text evidence="11">The sequence shown here is derived from an EMBL/GenBank/DDBJ whole genome shotgun (WGS) entry which is preliminary data.</text>
</comment>
<dbReference type="NCBIfam" id="TIGR00688">
    <property type="entry name" value="rarD"/>
    <property type="match status" value="1"/>
</dbReference>
<evidence type="ECO:0000256" key="2">
    <source>
        <dbReference type="ARBA" id="ARBA00007362"/>
    </source>
</evidence>
<keyword evidence="5 9" id="KW-0812">Transmembrane</keyword>
<accession>A0A366X498</accession>
<evidence type="ECO:0000256" key="6">
    <source>
        <dbReference type="ARBA" id="ARBA00022989"/>
    </source>
</evidence>
<evidence type="ECO:0000256" key="3">
    <source>
        <dbReference type="ARBA" id="ARBA00022448"/>
    </source>
</evidence>
<feature type="transmembrane region" description="Helical" evidence="9">
    <location>
        <begin position="264"/>
        <end position="285"/>
    </location>
</feature>
<feature type="transmembrane region" description="Helical" evidence="9">
    <location>
        <begin position="7"/>
        <end position="25"/>
    </location>
</feature>
<gene>
    <name evidence="11" type="primary">rarD</name>
    <name evidence="11" type="ORF">DS909_09005</name>
</gene>
<evidence type="ECO:0000256" key="9">
    <source>
        <dbReference type="SAM" id="Phobius"/>
    </source>
</evidence>